<comment type="catalytic activity">
    <reaction evidence="6">
        <text>apo-[citrate lyase ACP] + 2'-(5''-triphospho-alpha-D-ribosyl)-3'-dephospho-CoA = holo-[citrate lyase ACP] + diphosphate</text>
        <dbReference type="Rhea" id="RHEA:16333"/>
        <dbReference type="Rhea" id="RHEA-COMP:10157"/>
        <dbReference type="Rhea" id="RHEA-COMP:10158"/>
        <dbReference type="ChEBI" id="CHEBI:29999"/>
        <dbReference type="ChEBI" id="CHEBI:33019"/>
        <dbReference type="ChEBI" id="CHEBI:61378"/>
        <dbReference type="ChEBI" id="CHEBI:82683"/>
        <dbReference type="EC" id="2.7.7.61"/>
    </reaction>
</comment>
<reference evidence="9" key="1">
    <citation type="submission" date="2020-10" db="EMBL/GenBank/DDBJ databases">
        <authorList>
            <person name="Gilroy R."/>
        </authorList>
    </citation>
    <scope>NUCLEOTIDE SEQUENCE</scope>
    <source>
        <strain evidence="9">CHK180-2868</strain>
    </source>
</reference>
<feature type="region of interest" description="Disordered" evidence="8">
    <location>
        <begin position="334"/>
        <end position="363"/>
    </location>
</feature>
<evidence type="ECO:0000256" key="8">
    <source>
        <dbReference type="SAM" id="MobiDB-lite"/>
    </source>
</evidence>
<name>A0A9D1A5P5_9FIRM</name>
<evidence type="ECO:0000256" key="3">
    <source>
        <dbReference type="ARBA" id="ARBA00022695"/>
    </source>
</evidence>
<accession>A0A9D1A5P5</accession>
<reference evidence="9" key="2">
    <citation type="journal article" date="2021" name="PeerJ">
        <title>Extensive microbial diversity within the chicken gut microbiome revealed by metagenomics and culture.</title>
        <authorList>
            <person name="Gilroy R."/>
            <person name="Ravi A."/>
            <person name="Getino M."/>
            <person name="Pursley I."/>
            <person name="Horton D.L."/>
            <person name="Alikhan N.F."/>
            <person name="Baker D."/>
            <person name="Gharbi K."/>
            <person name="Hall N."/>
            <person name="Watson M."/>
            <person name="Adriaenssens E.M."/>
            <person name="Foster-Nyarko E."/>
            <person name="Jarju S."/>
            <person name="Secka A."/>
            <person name="Antonio M."/>
            <person name="Oren A."/>
            <person name="Chaudhuri R.R."/>
            <person name="La Ragione R."/>
            <person name="Hildebrand F."/>
            <person name="Pallen M.J."/>
        </authorList>
    </citation>
    <scope>NUCLEOTIDE SEQUENCE</scope>
    <source>
        <strain evidence="9">CHK180-2868</strain>
    </source>
</reference>
<evidence type="ECO:0000256" key="2">
    <source>
        <dbReference type="ARBA" id="ARBA00022679"/>
    </source>
</evidence>
<dbReference type="EC" id="2.4.2.52" evidence="7"/>
<evidence type="ECO:0000313" key="9">
    <source>
        <dbReference type="EMBL" id="HIR06552.1"/>
    </source>
</evidence>
<dbReference type="GO" id="GO:0016829">
    <property type="term" value="F:lyase activity"/>
    <property type="evidence" value="ECO:0007669"/>
    <property type="project" value="UniProtKB-KW"/>
</dbReference>
<keyword evidence="5 7" id="KW-0067">ATP-binding</keyword>
<sequence>MKLQDIIFGTPASQEELDRAAICRQEKQVRLLKQTAAGCLLCLTLNIPGPIKTFPLALDAFDEGLSEILSCLSSDSLLHSEQYKPVTGPEAYLLLKQSQDTGLMCRRLKKRMSDIEEHHPLGRLFNIDVFGIDGQRLSRSELGLPPRSCLICGEPAVSCIQGKQHSKELLSWRTAQLLNDYFRGKAADLAASCAVRALLYEVSSTPKPGLVDRNNSGSHKDMDFFTFLDSSAALIPWFRDFFCMGWDHAGEPDALLFSRLRFAGQKAEQQMFAATGGVNTHKGLIFSFAVLCAALGRVHTSHIRPLPAHMVIDSCRRLGACSLADFQAKNVRLPEQDKSEAAGKNAPVPVQDKSGAAGENAPVPVQTAGERCHEHYGISGARGEAAAGFPSARRLGLPELKRRLSEGYSLNDAAILALLSMISAVDDTNMIHRGGYQAAQDSKKEARRLLSNLTKENYKKSLEALDADYIKKNLSPGGCADLLAVSLMLCFLEQSGMTAPFDES</sequence>
<keyword evidence="9" id="KW-0456">Lyase</keyword>
<evidence type="ECO:0000256" key="5">
    <source>
        <dbReference type="ARBA" id="ARBA00022840"/>
    </source>
</evidence>
<dbReference type="InterPro" id="IPR002736">
    <property type="entry name" value="CitG"/>
</dbReference>
<keyword evidence="3 9" id="KW-0548">Nucleotidyltransferase</keyword>
<dbReference type="PANTHER" id="PTHR30201:SF2">
    <property type="entry name" value="2-(5''-TRIPHOSPHORIBOSYL)-3'-DEPHOSPHOCOENZYME-A SYNTHASE"/>
    <property type="match status" value="1"/>
</dbReference>
<dbReference type="Pfam" id="PF03802">
    <property type="entry name" value="CitX"/>
    <property type="match status" value="1"/>
</dbReference>
<proteinExistence type="inferred from homology"/>
<dbReference type="GO" id="GO:0046917">
    <property type="term" value="F:triphosphoribosyl-dephospho-CoA synthase activity"/>
    <property type="evidence" value="ECO:0007669"/>
    <property type="project" value="UniProtKB-UniRule"/>
</dbReference>
<dbReference type="Gene3D" id="1.10.4200.10">
    <property type="entry name" value="Triphosphoribosyl-dephospho-CoA protein"/>
    <property type="match status" value="1"/>
</dbReference>
<evidence type="ECO:0000256" key="6">
    <source>
        <dbReference type="ARBA" id="ARBA00048574"/>
    </source>
</evidence>
<gene>
    <name evidence="9" type="primary">citX</name>
    <name evidence="7" type="synonym">citG</name>
    <name evidence="9" type="ORF">IAB28_11410</name>
</gene>
<protein>
    <recommendedName>
        <fullName evidence="7">Probable 2-(5''-triphosphoribosyl)-3'-dephosphocoenzyme-A synthase</fullName>
        <shortName evidence="7">2-(5''-triphosphoribosyl)-3'-dephospho-CoA synthase</shortName>
        <ecNumber evidence="7">2.4.2.52</ecNumber>
    </recommendedName>
</protein>
<dbReference type="NCBIfam" id="TIGR03124">
    <property type="entry name" value="citrate_citX"/>
    <property type="match status" value="1"/>
</dbReference>
<evidence type="ECO:0000256" key="1">
    <source>
        <dbReference type="ARBA" id="ARBA00001210"/>
    </source>
</evidence>
<dbReference type="PANTHER" id="PTHR30201">
    <property type="entry name" value="TRIPHOSPHORIBOSYL-DEPHOSPHO-COA SYNTHASE"/>
    <property type="match status" value="1"/>
</dbReference>
<comment type="caution">
    <text evidence="9">The sequence shown here is derived from an EMBL/GenBank/DDBJ whole genome shotgun (WGS) entry which is preliminary data.</text>
</comment>
<dbReference type="GO" id="GO:0051191">
    <property type="term" value="P:prosthetic group biosynthetic process"/>
    <property type="evidence" value="ECO:0007669"/>
    <property type="project" value="InterPro"/>
</dbReference>
<keyword evidence="4 7" id="KW-0547">Nucleotide-binding</keyword>
<comment type="catalytic activity">
    <reaction evidence="1 7">
        <text>3'-dephospho-CoA + ATP = 2'-(5''-triphospho-alpha-D-ribosyl)-3'-dephospho-CoA + adenine</text>
        <dbReference type="Rhea" id="RHEA:15117"/>
        <dbReference type="ChEBI" id="CHEBI:16708"/>
        <dbReference type="ChEBI" id="CHEBI:30616"/>
        <dbReference type="ChEBI" id="CHEBI:57328"/>
        <dbReference type="ChEBI" id="CHEBI:61378"/>
        <dbReference type="EC" id="2.4.2.52"/>
    </reaction>
</comment>
<evidence type="ECO:0000256" key="7">
    <source>
        <dbReference type="HAMAP-Rule" id="MF_00397"/>
    </source>
</evidence>
<dbReference type="InterPro" id="IPR005551">
    <property type="entry name" value="CitX"/>
</dbReference>
<comment type="similarity">
    <text evidence="7">Belongs to the CitG/MdcB family.</text>
</comment>
<dbReference type="GO" id="GO:0005524">
    <property type="term" value="F:ATP binding"/>
    <property type="evidence" value="ECO:0007669"/>
    <property type="project" value="UniProtKB-KW"/>
</dbReference>
<dbReference type="Pfam" id="PF01874">
    <property type="entry name" value="CitG"/>
    <property type="match status" value="1"/>
</dbReference>
<dbReference type="EMBL" id="DVGC01000064">
    <property type="protein sequence ID" value="HIR06552.1"/>
    <property type="molecule type" value="Genomic_DNA"/>
</dbReference>
<dbReference type="HAMAP" id="MF_00397">
    <property type="entry name" value="CitG"/>
    <property type="match status" value="1"/>
</dbReference>
<evidence type="ECO:0000313" key="10">
    <source>
        <dbReference type="Proteomes" id="UP000824250"/>
    </source>
</evidence>
<keyword evidence="2 7" id="KW-0808">Transferase</keyword>
<dbReference type="GO" id="GO:0050519">
    <property type="term" value="F:holo-citrate lyase synthase activity"/>
    <property type="evidence" value="ECO:0007669"/>
    <property type="project" value="UniProtKB-EC"/>
</dbReference>
<evidence type="ECO:0000256" key="4">
    <source>
        <dbReference type="ARBA" id="ARBA00022741"/>
    </source>
</evidence>
<dbReference type="Proteomes" id="UP000824250">
    <property type="component" value="Unassembled WGS sequence"/>
</dbReference>
<dbReference type="InterPro" id="IPR017551">
    <property type="entry name" value="TriPribosyl-deP-CoA_syn_CitG"/>
</dbReference>
<organism evidence="9 10">
    <name type="scientific">Candidatus Copromonas faecavium</name>
    <name type="common">nom. illeg.</name>
    <dbReference type="NCBI Taxonomy" id="2840740"/>
    <lineage>
        <taxon>Bacteria</taxon>
        <taxon>Bacillati</taxon>
        <taxon>Bacillota</taxon>
        <taxon>Clostridia</taxon>
        <taxon>Lachnospirales</taxon>
        <taxon>Lachnospiraceae</taxon>
        <taxon>Candidatus Copromonas (nom. illeg.)</taxon>
    </lineage>
</organism>
<dbReference type="AlphaFoldDB" id="A0A9D1A5P5"/>